<dbReference type="EMBL" id="LT629700">
    <property type="protein sequence ID" value="SDL71230.1"/>
    <property type="molecule type" value="Genomic_DNA"/>
</dbReference>
<dbReference type="InterPro" id="IPR007313">
    <property type="entry name" value="FxsA"/>
</dbReference>
<name>A0A1G9MAE1_9CORY</name>
<feature type="compositionally biased region" description="Basic and acidic residues" evidence="1">
    <location>
        <begin position="157"/>
        <end position="181"/>
    </location>
</feature>
<dbReference type="PANTHER" id="PTHR35335:SF1">
    <property type="entry name" value="UPF0716 PROTEIN FXSA"/>
    <property type="match status" value="1"/>
</dbReference>
<feature type="transmembrane region" description="Helical" evidence="2">
    <location>
        <begin position="25"/>
        <end position="47"/>
    </location>
</feature>
<evidence type="ECO:0000256" key="1">
    <source>
        <dbReference type="SAM" id="MobiDB-lite"/>
    </source>
</evidence>
<dbReference type="AlphaFoldDB" id="A0A1G9MAE1"/>
<accession>A0A1G9MAE1</accession>
<protein>
    <submittedName>
        <fullName evidence="3">UPF0716 protein FxsA</fullName>
    </submittedName>
</protein>
<organism evidence="3 4">
    <name type="scientific">Corynebacterium mycetoides</name>
    <dbReference type="NCBI Taxonomy" id="38302"/>
    <lineage>
        <taxon>Bacteria</taxon>
        <taxon>Bacillati</taxon>
        <taxon>Actinomycetota</taxon>
        <taxon>Actinomycetes</taxon>
        <taxon>Mycobacteriales</taxon>
        <taxon>Corynebacteriaceae</taxon>
        <taxon>Corynebacterium</taxon>
    </lineage>
</organism>
<reference evidence="4" key="1">
    <citation type="submission" date="2016-10" db="EMBL/GenBank/DDBJ databases">
        <authorList>
            <person name="Varghese N."/>
            <person name="Submissions S."/>
        </authorList>
    </citation>
    <scope>NUCLEOTIDE SEQUENCE [LARGE SCALE GENOMIC DNA]</scope>
    <source>
        <strain evidence="4">DSM 20632</strain>
    </source>
</reference>
<dbReference type="OrthoDB" id="4422778at2"/>
<dbReference type="NCBIfam" id="NF008528">
    <property type="entry name" value="PRK11463.1-2"/>
    <property type="match status" value="1"/>
</dbReference>
<feature type="compositionally biased region" description="Low complexity" evidence="1">
    <location>
        <begin position="139"/>
        <end position="155"/>
    </location>
</feature>
<gene>
    <name evidence="3" type="ORF">SAMN04488535_0520</name>
</gene>
<keyword evidence="2" id="KW-0812">Transmembrane</keyword>
<sequence length="181" mass="19273">MRLLFFAYFLVEVLAFLGVAQLVGIGWAFAGVFLLLVVGGLAANVALRNALRKAAQGQSNLSTLAGDSAILFTGWVLTIVPGYVSSLVGLLMVFGPTRALLRRGITAKAHRAMEDFTVRAYSASPMSQFRTSYGSFTQPGGDAADSPDGPDAPDAAELERIFRMDSVDPKRPGTDDKGNDQ</sequence>
<dbReference type="PANTHER" id="PTHR35335">
    <property type="entry name" value="UPF0716 PROTEIN FXSA"/>
    <property type="match status" value="1"/>
</dbReference>
<dbReference type="STRING" id="38302.SAMN04488535_0520"/>
<dbReference type="GO" id="GO:0016020">
    <property type="term" value="C:membrane"/>
    <property type="evidence" value="ECO:0007669"/>
    <property type="project" value="InterPro"/>
</dbReference>
<evidence type="ECO:0000256" key="2">
    <source>
        <dbReference type="SAM" id="Phobius"/>
    </source>
</evidence>
<feature type="region of interest" description="Disordered" evidence="1">
    <location>
        <begin position="132"/>
        <end position="181"/>
    </location>
</feature>
<keyword evidence="2" id="KW-1133">Transmembrane helix</keyword>
<keyword evidence="2" id="KW-0472">Membrane</keyword>
<proteinExistence type="predicted"/>
<dbReference type="Pfam" id="PF04186">
    <property type="entry name" value="FxsA"/>
    <property type="match status" value="1"/>
</dbReference>
<evidence type="ECO:0000313" key="3">
    <source>
        <dbReference type="EMBL" id="SDL71230.1"/>
    </source>
</evidence>
<keyword evidence="4" id="KW-1185">Reference proteome</keyword>
<dbReference type="Proteomes" id="UP000199350">
    <property type="component" value="Chromosome I"/>
</dbReference>
<evidence type="ECO:0000313" key="4">
    <source>
        <dbReference type="Proteomes" id="UP000199350"/>
    </source>
</evidence>
<dbReference type="RefSeq" id="WP_092148367.1">
    <property type="nucleotide sequence ID" value="NZ_LT629700.1"/>
</dbReference>